<reference evidence="3 4" key="1">
    <citation type="journal article" date="2015" name="Genome Announc.">
        <title>Expanding the biotechnology potential of lactobacilli through comparative genomics of 213 strains and associated genera.</title>
        <authorList>
            <person name="Sun Z."/>
            <person name="Harris H.M."/>
            <person name="McCann A."/>
            <person name="Guo C."/>
            <person name="Argimon S."/>
            <person name="Zhang W."/>
            <person name="Yang X."/>
            <person name="Jeffery I.B."/>
            <person name="Cooney J.C."/>
            <person name="Kagawa T.F."/>
            <person name="Liu W."/>
            <person name="Song Y."/>
            <person name="Salvetti E."/>
            <person name="Wrobel A."/>
            <person name="Rasinkangas P."/>
            <person name="Parkhill J."/>
            <person name="Rea M.C."/>
            <person name="O'Sullivan O."/>
            <person name="Ritari J."/>
            <person name="Douillard F.P."/>
            <person name="Paul Ross R."/>
            <person name="Yang R."/>
            <person name="Briner A.E."/>
            <person name="Felis G.E."/>
            <person name="de Vos W.M."/>
            <person name="Barrangou R."/>
            <person name="Klaenhammer T.R."/>
            <person name="Caufield P.W."/>
            <person name="Cui Y."/>
            <person name="Zhang H."/>
            <person name="O'Toole P.W."/>
        </authorList>
    </citation>
    <scope>NUCLEOTIDE SEQUENCE [LARGE SCALE GENOMIC DNA]</scope>
    <source>
        <strain evidence="3 4">DSM 24301</strain>
    </source>
</reference>
<dbReference type="InterPro" id="IPR002871">
    <property type="entry name" value="NIF_FeS_clus_asmbl_NifU_N"/>
</dbReference>
<gene>
    <name evidence="3" type="ORF">IV56_GL001591</name>
</gene>
<dbReference type="STRING" id="1293598.IV56_GL001591"/>
<evidence type="ECO:0000313" key="3">
    <source>
        <dbReference type="EMBL" id="KRO18457.1"/>
    </source>
</evidence>
<evidence type="ECO:0000259" key="2">
    <source>
        <dbReference type="Pfam" id="PF01592"/>
    </source>
</evidence>
<dbReference type="GO" id="GO:0051536">
    <property type="term" value="F:iron-sulfur cluster binding"/>
    <property type="evidence" value="ECO:0007669"/>
    <property type="project" value="InterPro"/>
</dbReference>
<dbReference type="GO" id="GO:0016226">
    <property type="term" value="P:iron-sulfur cluster assembly"/>
    <property type="evidence" value="ECO:0007669"/>
    <property type="project" value="InterPro"/>
</dbReference>
<dbReference type="EMBL" id="JQCE01000005">
    <property type="protein sequence ID" value="KRO18457.1"/>
    <property type="molecule type" value="Genomic_DNA"/>
</dbReference>
<proteinExistence type="inferred from homology"/>
<dbReference type="NCBIfam" id="TIGR01994">
    <property type="entry name" value="SUF_scaf_2"/>
    <property type="match status" value="1"/>
</dbReference>
<comment type="similarity">
    <text evidence="1">Belongs to the NifU family.</text>
</comment>
<evidence type="ECO:0000313" key="4">
    <source>
        <dbReference type="Proteomes" id="UP000050969"/>
    </source>
</evidence>
<keyword evidence="4" id="KW-1185">Reference proteome</keyword>
<dbReference type="FunFam" id="3.90.1010.10:FF:000002">
    <property type="entry name" value="Iron-sulfur cluster assembly scaffold protein NifU"/>
    <property type="match status" value="1"/>
</dbReference>
<dbReference type="Proteomes" id="UP000050969">
    <property type="component" value="Unassembled WGS sequence"/>
</dbReference>
<dbReference type="PANTHER" id="PTHR10093">
    <property type="entry name" value="IRON-SULFUR CLUSTER ASSEMBLY ENZYME NIFU HOMOLOG"/>
    <property type="match status" value="1"/>
</dbReference>
<dbReference type="RefSeq" id="WP_056992305.1">
    <property type="nucleotide sequence ID" value="NZ_JQCE01000005.1"/>
</dbReference>
<comment type="caution">
    <text evidence="3">The sequence shown here is derived from an EMBL/GenBank/DDBJ whole genome shotgun (WGS) entry which is preliminary data.</text>
</comment>
<evidence type="ECO:0000256" key="1">
    <source>
        <dbReference type="ARBA" id="ARBA00006420"/>
    </source>
</evidence>
<dbReference type="SUPFAM" id="SSF82649">
    <property type="entry name" value="SufE/NifU"/>
    <property type="match status" value="1"/>
</dbReference>
<protein>
    <submittedName>
        <fullName evidence="3">Fe-s assembly protein sufa</fullName>
    </submittedName>
</protein>
<sequence length="153" mass="16611">MSLSKLDQLYRQVILDAASHPKHHGELADATQSVTLKNPSCGDLLTLDLDVRDGVIQDIAFSGSGCTISQASASLMTTQVLHQPVDKALADVQIFSDLIIDGDHPQKDQLGDAAILVGVHQFPARIKCATLAWKALYQALTKGENNDDRDQEY</sequence>
<name>A0A0R2MYM4_9LACO</name>
<organism evidence="3 4">
    <name type="scientific">Lacticaseibacillus saniviri JCM 17471 = DSM 24301</name>
    <dbReference type="NCBI Taxonomy" id="1293598"/>
    <lineage>
        <taxon>Bacteria</taxon>
        <taxon>Bacillati</taxon>
        <taxon>Bacillota</taxon>
        <taxon>Bacilli</taxon>
        <taxon>Lactobacillales</taxon>
        <taxon>Lactobacillaceae</taxon>
        <taxon>Lacticaseibacillus</taxon>
    </lineage>
</organism>
<dbReference type="Pfam" id="PF01592">
    <property type="entry name" value="NifU_N"/>
    <property type="match status" value="1"/>
</dbReference>
<dbReference type="GO" id="GO:0005506">
    <property type="term" value="F:iron ion binding"/>
    <property type="evidence" value="ECO:0007669"/>
    <property type="project" value="InterPro"/>
</dbReference>
<dbReference type="Gene3D" id="3.90.1010.10">
    <property type="match status" value="1"/>
</dbReference>
<dbReference type="PATRIC" id="fig|1293598.4.peg.1657"/>
<dbReference type="AlphaFoldDB" id="A0A0R2MYM4"/>
<feature type="domain" description="NIF system FeS cluster assembly NifU N-terminal" evidence="2">
    <location>
        <begin position="10"/>
        <end position="128"/>
    </location>
</feature>
<accession>A0A0R2MYM4</accession>
<dbReference type="CDD" id="cd06664">
    <property type="entry name" value="IscU_like"/>
    <property type="match status" value="1"/>
</dbReference>